<reference evidence="6 7" key="1">
    <citation type="submission" date="2023-03" db="EMBL/GenBank/DDBJ databases">
        <title>Bacillus Genome Sequencing.</title>
        <authorList>
            <person name="Dunlap C."/>
        </authorList>
    </citation>
    <scope>NUCLEOTIDE SEQUENCE [LARGE SCALE GENOMIC DNA]</scope>
    <source>
        <strain evidence="6 7">BD-533</strain>
    </source>
</reference>
<evidence type="ECO:0000259" key="5">
    <source>
        <dbReference type="Pfam" id="PF00535"/>
    </source>
</evidence>
<dbReference type="CDD" id="cd04186">
    <property type="entry name" value="GT_2_like_c"/>
    <property type="match status" value="1"/>
</dbReference>
<keyword evidence="4 6" id="KW-0808">Transferase</keyword>
<dbReference type="InterPro" id="IPR019734">
    <property type="entry name" value="TPR_rpt"/>
</dbReference>
<sequence length="705" mass="81035">MKTSIVIATYNKLEYTQQCIESIRNFTENDSYEIIVVDNNSTDSTVAWLSEQKDIQLIVNRENLGFPKACNQGIEIATGDNILLLNNDTIVTSNWLSNMIACLYSQEQIGAVGPVTNNISYYQKIATNYATLDEMHGFAAMFNISDPRKWEECLHLVGFCLLIKSSLVNEIGLLDERFTPGNYEDDDYSLRIRLAGYKLTLCRDTFIHHYGSASFKDNEAKSKYEQLLTTNREKFIDKWNFNSDLSHVIREDLIDLIDEENEAPIKILDIGCLCGGTLLRIKHLFPFAELHGVESNSMCVQVASHFANVVDSEHQFEQGYFDYILLSDSTLERPEQLLEQYKRFLKQEGQWITSIPNSLHYRVVNDFIRGMVRKEEKQYLNLSEIDAIYKEAGFGQLSITGVTSSEITASEREFINKLIDLSQFSSSAAYEIKNFLIKATAKEPVNDILDSLNQLNDENGSDHAIQKLLTFEDADIIDSILKMKDKQIEIFNQLAVMNFEKGHHEHVLPYLLQAYECNAKDESTLYNMGYILYRYGENESALDYLLQILEKDDEIIELIQQIQSNIDESQPVNQDEVLKLLLRRIEFHIDQDEAIQTFIEIVRDEHIQVEAILEIVDREIIQKSEILNLLGCVFSEYELYEMVIPLFNQSLVYNPVNEAALHNLGMFLFQLGEYESALNFLESITDKNEVALETIVALRKDLSDE</sequence>
<dbReference type="RefSeq" id="WP_326076912.1">
    <property type="nucleotide sequence ID" value="NZ_JARLKY010000156.1"/>
</dbReference>
<dbReference type="Gene3D" id="1.25.40.10">
    <property type="entry name" value="Tetratricopeptide repeat domain"/>
    <property type="match status" value="2"/>
</dbReference>
<dbReference type="Gene3D" id="3.40.50.150">
    <property type="entry name" value="Vaccinia Virus protein VP39"/>
    <property type="match status" value="1"/>
</dbReference>
<dbReference type="Gene3D" id="3.90.550.10">
    <property type="entry name" value="Spore Coat Polysaccharide Biosynthesis Protein SpsA, Chain A"/>
    <property type="match status" value="1"/>
</dbReference>
<proteinExistence type="inferred from homology"/>
<dbReference type="PANTHER" id="PTHR43179:SF12">
    <property type="entry name" value="GALACTOFURANOSYLTRANSFERASE GLFT2"/>
    <property type="match status" value="1"/>
</dbReference>
<dbReference type="SMART" id="SM00028">
    <property type="entry name" value="TPR"/>
    <property type="match status" value="4"/>
</dbReference>
<comment type="similarity">
    <text evidence="2">Belongs to the glycosyltransferase 2 family.</text>
</comment>
<accession>A0ABU6GHM6</accession>
<keyword evidence="3 6" id="KW-0328">Glycosyltransferase</keyword>
<feature type="domain" description="Glycosyltransferase 2-like" evidence="5">
    <location>
        <begin position="4"/>
        <end position="162"/>
    </location>
</feature>
<dbReference type="GO" id="GO:0016757">
    <property type="term" value="F:glycosyltransferase activity"/>
    <property type="evidence" value="ECO:0007669"/>
    <property type="project" value="UniProtKB-KW"/>
</dbReference>
<dbReference type="Pfam" id="PF00535">
    <property type="entry name" value="Glycos_transf_2"/>
    <property type="match status" value="1"/>
</dbReference>
<dbReference type="SUPFAM" id="SSF53335">
    <property type="entry name" value="S-adenosyl-L-methionine-dependent methyltransferases"/>
    <property type="match status" value="1"/>
</dbReference>
<dbReference type="InterPro" id="IPR001173">
    <property type="entry name" value="Glyco_trans_2-like"/>
</dbReference>
<protein>
    <submittedName>
        <fullName evidence="6">Glycosyltransferase</fullName>
        <ecNumber evidence="6">2.4.-.-</ecNumber>
    </submittedName>
</protein>
<dbReference type="EMBL" id="JARLKY010000156">
    <property type="protein sequence ID" value="MEC0232692.1"/>
    <property type="molecule type" value="Genomic_DNA"/>
</dbReference>
<dbReference type="PANTHER" id="PTHR43179">
    <property type="entry name" value="RHAMNOSYLTRANSFERASE WBBL"/>
    <property type="match status" value="1"/>
</dbReference>
<evidence type="ECO:0000256" key="4">
    <source>
        <dbReference type="ARBA" id="ARBA00022679"/>
    </source>
</evidence>
<dbReference type="InterPro" id="IPR029063">
    <property type="entry name" value="SAM-dependent_MTases_sf"/>
</dbReference>
<evidence type="ECO:0000313" key="6">
    <source>
        <dbReference type="EMBL" id="MEC0232692.1"/>
    </source>
</evidence>
<evidence type="ECO:0000313" key="7">
    <source>
        <dbReference type="Proteomes" id="UP001338137"/>
    </source>
</evidence>
<dbReference type="InterPro" id="IPR011990">
    <property type="entry name" value="TPR-like_helical_dom_sf"/>
</dbReference>
<comment type="pathway">
    <text evidence="1">Cell wall biogenesis; cell wall polysaccharide biosynthesis.</text>
</comment>
<evidence type="ECO:0000256" key="2">
    <source>
        <dbReference type="ARBA" id="ARBA00006739"/>
    </source>
</evidence>
<dbReference type="SUPFAM" id="SSF53448">
    <property type="entry name" value="Nucleotide-diphospho-sugar transferases"/>
    <property type="match status" value="1"/>
</dbReference>
<dbReference type="Pfam" id="PF13489">
    <property type="entry name" value="Methyltransf_23"/>
    <property type="match status" value="1"/>
</dbReference>
<evidence type="ECO:0000256" key="1">
    <source>
        <dbReference type="ARBA" id="ARBA00004776"/>
    </source>
</evidence>
<dbReference type="SUPFAM" id="SSF48452">
    <property type="entry name" value="TPR-like"/>
    <property type="match status" value="1"/>
</dbReference>
<keyword evidence="7" id="KW-1185">Reference proteome</keyword>
<organism evidence="6 7">
    <name type="scientific">Paenibacillus alba</name>
    <dbReference type="NCBI Taxonomy" id="1197127"/>
    <lineage>
        <taxon>Bacteria</taxon>
        <taxon>Bacillati</taxon>
        <taxon>Bacillota</taxon>
        <taxon>Bacilli</taxon>
        <taxon>Bacillales</taxon>
        <taxon>Paenibacillaceae</taxon>
        <taxon>Paenibacillus</taxon>
    </lineage>
</organism>
<comment type="caution">
    <text evidence="6">The sequence shown here is derived from an EMBL/GenBank/DDBJ whole genome shotgun (WGS) entry which is preliminary data.</text>
</comment>
<name>A0ABU6GHM6_9BACL</name>
<dbReference type="CDD" id="cd02440">
    <property type="entry name" value="AdoMet_MTases"/>
    <property type="match status" value="1"/>
</dbReference>
<dbReference type="InterPro" id="IPR029044">
    <property type="entry name" value="Nucleotide-diphossugar_trans"/>
</dbReference>
<dbReference type="EC" id="2.4.-.-" evidence="6"/>
<dbReference type="Proteomes" id="UP001338137">
    <property type="component" value="Unassembled WGS sequence"/>
</dbReference>
<evidence type="ECO:0000256" key="3">
    <source>
        <dbReference type="ARBA" id="ARBA00022676"/>
    </source>
</evidence>
<gene>
    <name evidence="6" type="ORF">P4I72_36935</name>
</gene>